<evidence type="ECO:0000256" key="1">
    <source>
        <dbReference type="ARBA" id="ARBA00023118"/>
    </source>
</evidence>
<dbReference type="PANTHER" id="PTHR36700">
    <property type="entry name" value="CRISPR SYSTEM CMR SUBUNIT CMR4"/>
    <property type="match status" value="1"/>
</dbReference>
<dbReference type="InterPro" id="IPR005537">
    <property type="entry name" value="RAMP_III_fam"/>
</dbReference>
<evidence type="ECO:0000313" key="4">
    <source>
        <dbReference type="Proteomes" id="UP000257706"/>
    </source>
</evidence>
<evidence type="ECO:0000259" key="2">
    <source>
        <dbReference type="Pfam" id="PF03787"/>
    </source>
</evidence>
<dbReference type="Proteomes" id="UP000257706">
    <property type="component" value="Unassembled WGS sequence"/>
</dbReference>
<gene>
    <name evidence="3" type="ORF">DCK97_24620</name>
</gene>
<dbReference type="PANTHER" id="PTHR36700:SF1">
    <property type="entry name" value="CRISPR SYSTEM CMR SUBUNIT CMR4"/>
    <property type="match status" value="1"/>
</dbReference>
<feature type="non-terminal residue" evidence="3">
    <location>
        <position position="86"/>
    </location>
</feature>
<proteinExistence type="predicted"/>
<keyword evidence="1" id="KW-0051">Antiviral defense</keyword>
<name>A0A3B9IRV9_9PROT</name>
<sequence>MSDVMFGLLAETFLHPGSGQSDGAIDLKVAREAVTGYPYIPGSAVKGALRAAMCDGGEQKTRVDAAFGQVDGAGSVLVSDARLLLL</sequence>
<accession>A0A3B9IRV9</accession>
<dbReference type="AlphaFoldDB" id="A0A3B9IRV9"/>
<organism evidence="3 4">
    <name type="scientific">Tistrella mobilis</name>
    <dbReference type="NCBI Taxonomy" id="171437"/>
    <lineage>
        <taxon>Bacteria</taxon>
        <taxon>Pseudomonadati</taxon>
        <taxon>Pseudomonadota</taxon>
        <taxon>Alphaproteobacteria</taxon>
        <taxon>Geminicoccales</taxon>
        <taxon>Geminicoccaceae</taxon>
        <taxon>Tistrella</taxon>
    </lineage>
</organism>
<protein>
    <submittedName>
        <fullName evidence="3">Type III-B CRISPR module RAMP protein Cmr4</fullName>
    </submittedName>
</protein>
<reference evidence="3 4" key="1">
    <citation type="journal article" date="2018" name="Nat. Biotechnol.">
        <title>A standardized bacterial taxonomy based on genome phylogeny substantially revises the tree of life.</title>
        <authorList>
            <person name="Parks D.H."/>
            <person name="Chuvochina M."/>
            <person name="Waite D.W."/>
            <person name="Rinke C."/>
            <person name="Skarshewski A."/>
            <person name="Chaumeil P.A."/>
            <person name="Hugenholtz P."/>
        </authorList>
    </citation>
    <scope>NUCLEOTIDE SEQUENCE [LARGE SCALE GENOMIC DNA]</scope>
    <source>
        <strain evidence="3">UBA8739</strain>
    </source>
</reference>
<dbReference type="InterPro" id="IPR013410">
    <property type="entry name" value="CRISPR-assoc_RAMP_Cmr4"/>
</dbReference>
<evidence type="ECO:0000313" key="3">
    <source>
        <dbReference type="EMBL" id="HAE50602.1"/>
    </source>
</evidence>
<dbReference type="GO" id="GO:0051607">
    <property type="term" value="P:defense response to virus"/>
    <property type="evidence" value="ECO:0007669"/>
    <property type="project" value="UniProtKB-KW"/>
</dbReference>
<comment type="caution">
    <text evidence="3">The sequence shown here is derived from an EMBL/GenBank/DDBJ whole genome shotgun (WGS) entry which is preliminary data.</text>
</comment>
<dbReference type="Pfam" id="PF03787">
    <property type="entry name" value="RAMPs"/>
    <property type="match status" value="1"/>
</dbReference>
<dbReference type="EMBL" id="DMAI01000398">
    <property type="protein sequence ID" value="HAE50602.1"/>
    <property type="molecule type" value="Genomic_DNA"/>
</dbReference>
<feature type="domain" description="CRISPR type III-associated protein" evidence="2">
    <location>
        <begin position="10"/>
        <end position="83"/>
    </location>
</feature>